<evidence type="ECO:0000256" key="5">
    <source>
        <dbReference type="RuleBase" id="RU004379"/>
    </source>
</evidence>
<comment type="caution">
    <text evidence="6">The sequence shown here is derived from an EMBL/GenBank/DDBJ whole genome shotgun (WGS) entry which is preliminary data.</text>
</comment>
<evidence type="ECO:0000313" key="6">
    <source>
        <dbReference type="EMBL" id="KAL0278241.1"/>
    </source>
</evidence>
<dbReference type="GO" id="GO:0016020">
    <property type="term" value="C:membrane"/>
    <property type="evidence" value="ECO:0007669"/>
    <property type="project" value="UniProtKB-SubCell"/>
</dbReference>
<dbReference type="AlphaFoldDB" id="A0AAW2I8L8"/>
<comment type="subcellular location">
    <subcellularLocation>
        <location evidence="1">Membrane</location>
        <topology evidence="1">Multi-pass membrane protein</topology>
    </subcellularLocation>
</comment>
<protein>
    <submittedName>
        <fullName evidence="6">Uncharacterized protein</fullName>
    </submittedName>
</protein>
<dbReference type="InterPro" id="IPR006214">
    <property type="entry name" value="Bax_inhibitor_1-related"/>
</dbReference>
<feature type="transmembrane region" description="Helical" evidence="5">
    <location>
        <begin position="107"/>
        <end position="125"/>
    </location>
</feature>
<feature type="transmembrane region" description="Helical" evidence="5">
    <location>
        <begin position="80"/>
        <end position="98"/>
    </location>
</feature>
<keyword evidence="4 5" id="KW-0472">Membrane</keyword>
<dbReference type="Pfam" id="PF01027">
    <property type="entry name" value="Bax1-I"/>
    <property type="match status" value="1"/>
</dbReference>
<feature type="transmembrane region" description="Helical" evidence="5">
    <location>
        <begin position="131"/>
        <end position="152"/>
    </location>
</feature>
<dbReference type="GO" id="GO:0043066">
    <property type="term" value="P:negative regulation of apoptotic process"/>
    <property type="evidence" value="ECO:0007669"/>
    <property type="project" value="TreeGrafter"/>
</dbReference>
<comment type="similarity">
    <text evidence="5">Belongs to the BI1 family.</text>
</comment>
<feature type="transmembrane region" description="Helical" evidence="5">
    <location>
        <begin position="219"/>
        <end position="242"/>
    </location>
</feature>
<feature type="transmembrane region" description="Helical" evidence="5">
    <location>
        <begin position="164"/>
        <end position="183"/>
    </location>
</feature>
<dbReference type="CDD" id="cd10429">
    <property type="entry name" value="GAAP_like"/>
    <property type="match status" value="1"/>
</dbReference>
<name>A0AAW2I8L8_9NEOP</name>
<feature type="transmembrane region" description="Helical" evidence="5">
    <location>
        <begin position="50"/>
        <end position="74"/>
    </location>
</feature>
<reference evidence="6" key="1">
    <citation type="journal article" date="2024" name="Gigascience">
        <title>Chromosome-level genome of the poultry shaft louse Menopon gallinae provides insight into the host-switching and adaptive evolution of parasitic lice.</title>
        <authorList>
            <person name="Xu Y."/>
            <person name="Ma L."/>
            <person name="Liu S."/>
            <person name="Liang Y."/>
            <person name="Liu Q."/>
            <person name="He Z."/>
            <person name="Tian L."/>
            <person name="Duan Y."/>
            <person name="Cai W."/>
            <person name="Li H."/>
            <person name="Song F."/>
        </authorList>
    </citation>
    <scope>NUCLEOTIDE SEQUENCE</scope>
    <source>
        <strain evidence="6">Cailab_2023a</strain>
    </source>
</reference>
<feature type="transmembrane region" description="Helical" evidence="5">
    <location>
        <begin position="189"/>
        <end position="207"/>
    </location>
</feature>
<keyword evidence="3 5" id="KW-1133">Transmembrane helix</keyword>
<accession>A0AAW2I8L8</accession>
<evidence type="ECO:0000256" key="1">
    <source>
        <dbReference type="ARBA" id="ARBA00004141"/>
    </source>
</evidence>
<evidence type="ECO:0000256" key="3">
    <source>
        <dbReference type="ARBA" id="ARBA00022989"/>
    </source>
</evidence>
<dbReference type="PANTHER" id="PTHR23291">
    <property type="entry name" value="BAX INHIBITOR-RELATED"/>
    <property type="match status" value="1"/>
</dbReference>
<organism evidence="6">
    <name type="scientific">Menopon gallinae</name>
    <name type="common">poultry shaft louse</name>
    <dbReference type="NCBI Taxonomy" id="328185"/>
    <lineage>
        <taxon>Eukaryota</taxon>
        <taxon>Metazoa</taxon>
        <taxon>Ecdysozoa</taxon>
        <taxon>Arthropoda</taxon>
        <taxon>Hexapoda</taxon>
        <taxon>Insecta</taxon>
        <taxon>Pterygota</taxon>
        <taxon>Neoptera</taxon>
        <taxon>Paraneoptera</taxon>
        <taxon>Psocodea</taxon>
        <taxon>Troctomorpha</taxon>
        <taxon>Phthiraptera</taxon>
        <taxon>Amblycera</taxon>
        <taxon>Menoponidae</taxon>
        <taxon>Menopon</taxon>
    </lineage>
</organism>
<keyword evidence="2 5" id="KW-0812">Transmembrane</keyword>
<gene>
    <name evidence="6" type="ORF">PYX00_000112</name>
</gene>
<evidence type="ECO:0000256" key="2">
    <source>
        <dbReference type="ARBA" id="ARBA00022692"/>
    </source>
</evidence>
<sequence>MNHDKEPLIINSPDCERGGESIVNDFAYKNNVANAPIEIRMGFLRKVYSLLALQLTLTVVFCATCMFSNTVQFFIRNNQWLVIVGFFASIGVLIALHVKRRHHPTNLFLLAAFTIIQSYTLSVITTYYDQIIVLEALFLTLAVQIGLTLFTLQSKRDFSKLGAGLFAGICILLVGEIIHIFVGGSGFEFALSLGGAFLFSLFIVYDTHMIMHHLSPEEYILATINLYLDIINLFLHILRILAQTRRQ</sequence>
<dbReference type="PANTHER" id="PTHR23291:SF50">
    <property type="entry name" value="PROTEIN LIFEGUARD 4"/>
    <property type="match status" value="1"/>
</dbReference>
<evidence type="ECO:0000256" key="4">
    <source>
        <dbReference type="ARBA" id="ARBA00023136"/>
    </source>
</evidence>
<dbReference type="EMBL" id="JARGDH010000001">
    <property type="protein sequence ID" value="KAL0278241.1"/>
    <property type="molecule type" value="Genomic_DNA"/>
</dbReference>
<proteinExistence type="inferred from homology"/>